<dbReference type="GO" id="GO:0001097">
    <property type="term" value="F:TFIIH-class transcription factor complex binding"/>
    <property type="evidence" value="ECO:0007669"/>
    <property type="project" value="TreeGrafter"/>
</dbReference>
<dbReference type="AlphaFoldDB" id="A0AAV5AKE9"/>
<keyword evidence="3 7" id="KW-0238">DNA-binding</keyword>
<keyword evidence="4 7" id="KW-0804">Transcription</keyword>
<dbReference type="GO" id="GO:0005673">
    <property type="term" value="C:transcription factor TFIIE complex"/>
    <property type="evidence" value="ECO:0007669"/>
    <property type="project" value="UniProtKB-UniRule"/>
</dbReference>
<feature type="region of interest" description="Disordered" evidence="8">
    <location>
        <begin position="1"/>
        <end position="30"/>
    </location>
</feature>
<dbReference type="PANTHER" id="PTHR12716">
    <property type="entry name" value="TRANSCRIPTION INITIATION FACTOR IIE, BETA SUBUNIT"/>
    <property type="match status" value="1"/>
</dbReference>
<dbReference type="InterPro" id="IPR016656">
    <property type="entry name" value="TFIIE-bsu"/>
</dbReference>
<evidence type="ECO:0000256" key="1">
    <source>
        <dbReference type="ARBA" id="ARBA00004123"/>
    </source>
</evidence>
<evidence type="ECO:0000256" key="6">
    <source>
        <dbReference type="ARBA" id="ARBA00025581"/>
    </source>
</evidence>
<dbReference type="PIRSF" id="PIRSF016398">
    <property type="entry name" value="TFIIE-beta"/>
    <property type="match status" value="1"/>
</dbReference>
<comment type="function">
    <text evidence="6 7">Recruits TFIIH to the initiation complex and stimulates the RNA polymerase II C-terminal domain kinase and DNA-dependent ATPase activities of TFIIH. Both TFIIH and TFIIE are required for promoter clearance by RNA polymerase.</text>
</comment>
<evidence type="ECO:0000256" key="5">
    <source>
        <dbReference type="ARBA" id="ARBA00023242"/>
    </source>
</evidence>
<dbReference type="GO" id="GO:0003677">
    <property type="term" value="F:DNA binding"/>
    <property type="evidence" value="ECO:0007669"/>
    <property type="project" value="UniProtKB-UniRule"/>
</dbReference>
<keyword evidence="5 7" id="KW-0539">Nucleus</keyword>
<name>A0AAV5AKE9_9AGAM</name>
<reference evidence="10" key="1">
    <citation type="submission" date="2021-10" db="EMBL/GenBank/DDBJ databases">
        <title>De novo Genome Assembly of Clathrus columnatus (Basidiomycota, Fungi) Using Illumina and Nanopore Sequence Data.</title>
        <authorList>
            <person name="Ogiso-Tanaka E."/>
            <person name="Itagaki H."/>
            <person name="Hosoya T."/>
            <person name="Hosaka K."/>
        </authorList>
    </citation>
    <scope>NUCLEOTIDE SEQUENCE</scope>
    <source>
        <strain evidence="10">MO-923</strain>
    </source>
</reference>
<evidence type="ECO:0000313" key="10">
    <source>
        <dbReference type="EMBL" id="GJJ13968.1"/>
    </source>
</evidence>
<feature type="region of interest" description="Disordered" evidence="8">
    <location>
        <begin position="230"/>
        <end position="253"/>
    </location>
</feature>
<comment type="subcellular location">
    <subcellularLocation>
        <location evidence="1 7">Nucleus</location>
    </subcellularLocation>
</comment>
<evidence type="ECO:0000256" key="3">
    <source>
        <dbReference type="ARBA" id="ARBA00023125"/>
    </source>
</evidence>
<organism evidence="10 11">
    <name type="scientific">Clathrus columnatus</name>
    <dbReference type="NCBI Taxonomy" id="1419009"/>
    <lineage>
        <taxon>Eukaryota</taxon>
        <taxon>Fungi</taxon>
        <taxon>Dikarya</taxon>
        <taxon>Basidiomycota</taxon>
        <taxon>Agaricomycotina</taxon>
        <taxon>Agaricomycetes</taxon>
        <taxon>Phallomycetidae</taxon>
        <taxon>Phallales</taxon>
        <taxon>Clathraceae</taxon>
        <taxon>Clathrus</taxon>
    </lineage>
</organism>
<evidence type="ECO:0000259" key="9">
    <source>
        <dbReference type="PROSITE" id="PS51351"/>
    </source>
</evidence>
<evidence type="ECO:0000313" key="11">
    <source>
        <dbReference type="Proteomes" id="UP001050691"/>
    </source>
</evidence>
<dbReference type="GO" id="GO:0006367">
    <property type="term" value="P:transcription initiation at RNA polymerase II promoter"/>
    <property type="evidence" value="ECO:0007669"/>
    <property type="project" value="UniProtKB-UniRule"/>
</dbReference>
<evidence type="ECO:0000256" key="4">
    <source>
        <dbReference type="ARBA" id="ARBA00023163"/>
    </source>
</evidence>
<keyword evidence="2 7" id="KW-0805">Transcription regulation</keyword>
<sequence length="273" mass="30625">MSQPTIIPVTSSSTEEPPSKKQKRPKPKNSKRAFVIDVVYSQPADTGTGQNTNTQLVYVVTYLKDHGNPMRLQELAIVTDTPLLSDQNLLEKFKAHDRIVYDPKTDLYSYKHDYTFKTKAALLTEIQRHTRNGGGLSVRSLKESWKEAPQAIEELEKEGEILVTRTVKDGQMRLVFWNEVKPTEESGGMSVEQEFQDLWRLLVVPEDADLLKSLASEGLQATAAEALIPKPPVAKKKGKKTAPRQRQSRITNVHLKGDIDLTKDYVAPTASSK</sequence>
<dbReference type="InterPro" id="IPR003166">
    <property type="entry name" value="TFIIE_bsu_DNA-bd"/>
</dbReference>
<dbReference type="InterPro" id="IPR040501">
    <property type="entry name" value="TFA2_Winged_2"/>
</dbReference>
<keyword evidence="11" id="KW-1185">Reference proteome</keyword>
<comment type="caution">
    <text evidence="10">The sequence shown here is derived from an EMBL/GenBank/DDBJ whole genome shotgun (WGS) entry which is preliminary data.</text>
</comment>
<gene>
    <name evidence="10" type="ORF">Clacol_008225</name>
</gene>
<proteinExistence type="inferred from homology"/>
<comment type="similarity">
    <text evidence="7">Belongs to the TFIIE beta subunit family.</text>
</comment>
<accession>A0AAV5AKE9</accession>
<dbReference type="Pfam" id="PF18121">
    <property type="entry name" value="TFA2_Winged_2"/>
    <property type="match status" value="1"/>
</dbReference>
<dbReference type="PANTHER" id="PTHR12716:SF8">
    <property type="entry name" value="TRANSCRIPTION INITIATION FACTOR IIE SUBUNIT BETA"/>
    <property type="match status" value="1"/>
</dbReference>
<dbReference type="Proteomes" id="UP001050691">
    <property type="component" value="Unassembled WGS sequence"/>
</dbReference>
<feature type="compositionally biased region" description="Basic residues" evidence="8">
    <location>
        <begin position="20"/>
        <end position="30"/>
    </location>
</feature>
<evidence type="ECO:0000256" key="2">
    <source>
        <dbReference type="ARBA" id="ARBA00023015"/>
    </source>
</evidence>
<feature type="domain" description="TFIIE beta" evidence="9">
    <location>
        <begin position="40"/>
        <end position="117"/>
    </location>
</feature>
<dbReference type="Pfam" id="PF02186">
    <property type="entry name" value="TFIIE_beta"/>
    <property type="match status" value="1"/>
</dbReference>
<dbReference type="PROSITE" id="PS51351">
    <property type="entry name" value="TFIIE_BETA_C"/>
    <property type="match status" value="1"/>
</dbReference>
<evidence type="ECO:0000256" key="8">
    <source>
        <dbReference type="SAM" id="MobiDB-lite"/>
    </source>
</evidence>
<feature type="compositionally biased region" description="Basic residues" evidence="8">
    <location>
        <begin position="233"/>
        <end position="247"/>
    </location>
</feature>
<protein>
    <recommendedName>
        <fullName evidence="7">Transcription initiation factor IIE subunit beta</fullName>
    </recommendedName>
</protein>
<dbReference type="EMBL" id="BPWL01000009">
    <property type="protein sequence ID" value="GJJ13968.1"/>
    <property type="molecule type" value="Genomic_DNA"/>
</dbReference>
<evidence type="ECO:0000256" key="7">
    <source>
        <dbReference type="PIRNR" id="PIRNR016398"/>
    </source>
</evidence>
<comment type="subunit">
    <text evidence="7">Tetramer of two alpha and two beta chains.</text>
</comment>